<dbReference type="Pfam" id="PF19053">
    <property type="entry name" value="EccD"/>
    <property type="match status" value="1"/>
</dbReference>
<evidence type="ECO:0000256" key="3">
    <source>
        <dbReference type="ARBA" id="ARBA00022475"/>
    </source>
</evidence>
<dbReference type="EMBL" id="CP108253">
    <property type="protein sequence ID" value="WTU44630.1"/>
    <property type="molecule type" value="Genomic_DNA"/>
</dbReference>
<feature type="transmembrane region" description="Helical" evidence="7">
    <location>
        <begin position="149"/>
        <end position="167"/>
    </location>
</feature>
<dbReference type="InterPro" id="IPR006707">
    <property type="entry name" value="T7SS_EccD"/>
</dbReference>
<evidence type="ECO:0000256" key="7">
    <source>
        <dbReference type="SAM" id="Phobius"/>
    </source>
</evidence>
<dbReference type="PIRSF" id="PIRSF017804">
    <property type="entry name" value="Secretion_EccD1"/>
    <property type="match status" value="1"/>
</dbReference>
<feature type="transmembrane region" description="Helical" evidence="7">
    <location>
        <begin position="405"/>
        <end position="423"/>
    </location>
</feature>
<reference evidence="9" key="1">
    <citation type="submission" date="2022-10" db="EMBL/GenBank/DDBJ databases">
        <title>The complete genomes of actinobacterial strains from the NBC collection.</title>
        <authorList>
            <person name="Joergensen T.S."/>
            <person name="Alvarez Arevalo M."/>
            <person name="Sterndorff E.B."/>
            <person name="Faurdal D."/>
            <person name="Vuksanovic O."/>
            <person name="Mourched A.-S."/>
            <person name="Charusanti P."/>
            <person name="Shaw S."/>
            <person name="Blin K."/>
            <person name="Weber T."/>
        </authorList>
    </citation>
    <scope>NUCLEOTIDE SEQUENCE</scope>
    <source>
        <strain evidence="9">NBC_00060</strain>
    </source>
</reference>
<comment type="similarity">
    <text evidence="2">Belongs to the EccD/Snm4 family.</text>
</comment>
<feature type="domain" description="EccD-like transmembrane" evidence="8">
    <location>
        <begin position="121"/>
        <end position="465"/>
    </location>
</feature>
<feature type="transmembrane region" description="Helical" evidence="7">
    <location>
        <begin position="266"/>
        <end position="286"/>
    </location>
</feature>
<feature type="transmembrane region" description="Helical" evidence="7">
    <location>
        <begin position="122"/>
        <end position="142"/>
    </location>
</feature>
<evidence type="ECO:0000313" key="9">
    <source>
        <dbReference type="EMBL" id="WTU44630.1"/>
    </source>
</evidence>
<feature type="transmembrane region" description="Helical" evidence="7">
    <location>
        <begin position="443"/>
        <end position="462"/>
    </location>
</feature>
<gene>
    <name evidence="9" type="primary">eccD</name>
    <name evidence="9" type="ORF">OHV25_36085</name>
</gene>
<evidence type="ECO:0000256" key="1">
    <source>
        <dbReference type="ARBA" id="ARBA00004651"/>
    </source>
</evidence>
<evidence type="ECO:0000256" key="4">
    <source>
        <dbReference type="ARBA" id="ARBA00022692"/>
    </source>
</evidence>
<proteinExistence type="inferred from homology"/>
<keyword evidence="6 7" id="KW-0472">Membrane</keyword>
<dbReference type="InterPro" id="IPR044049">
    <property type="entry name" value="EccD_transm"/>
</dbReference>
<organism evidence="9">
    <name type="scientific">Streptomyces sp. NBC_00060</name>
    <dbReference type="NCBI Taxonomy" id="2975636"/>
    <lineage>
        <taxon>Bacteria</taxon>
        <taxon>Bacillati</taxon>
        <taxon>Actinomycetota</taxon>
        <taxon>Actinomycetes</taxon>
        <taxon>Kitasatosporales</taxon>
        <taxon>Streptomycetaceae</taxon>
        <taxon>Streptomyces</taxon>
    </lineage>
</organism>
<comment type="subcellular location">
    <subcellularLocation>
        <location evidence="1">Cell membrane</location>
        <topology evidence="1">Multi-pass membrane protein</topology>
    </subcellularLocation>
</comment>
<evidence type="ECO:0000256" key="5">
    <source>
        <dbReference type="ARBA" id="ARBA00022989"/>
    </source>
</evidence>
<feature type="transmembrane region" description="Helical" evidence="7">
    <location>
        <begin position="324"/>
        <end position="345"/>
    </location>
</feature>
<dbReference type="Pfam" id="PF08817">
    <property type="entry name" value="YukD"/>
    <property type="match status" value="1"/>
</dbReference>
<accession>A0AAU2HBH3</accession>
<dbReference type="GO" id="GO:0005886">
    <property type="term" value="C:plasma membrane"/>
    <property type="evidence" value="ECO:0007669"/>
    <property type="project" value="UniProtKB-SubCell"/>
</dbReference>
<feature type="transmembrane region" description="Helical" evidence="7">
    <location>
        <begin position="232"/>
        <end position="254"/>
    </location>
</feature>
<dbReference type="Gene3D" id="3.10.20.90">
    <property type="entry name" value="Phosphatidylinositol 3-kinase Catalytic Subunit, Chain A, domain 1"/>
    <property type="match status" value="1"/>
</dbReference>
<dbReference type="NCBIfam" id="TIGR03920">
    <property type="entry name" value="T7SS_EccD"/>
    <property type="match status" value="1"/>
</dbReference>
<keyword evidence="4 7" id="KW-0812">Transmembrane</keyword>
<name>A0AAU2HBH3_9ACTN</name>
<dbReference type="InterPro" id="IPR024962">
    <property type="entry name" value="YukD-like"/>
</dbReference>
<keyword evidence="3" id="KW-1003">Cell membrane</keyword>
<dbReference type="AlphaFoldDB" id="A0AAU2HBH3"/>
<feature type="transmembrane region" description="Helical" evidence="7">
    <location>
        <begin position="206"/>
        <end position="226"/>
    </location>
</feature>
<feature type="transmembrane region" description="Helical" evidence="7">
    <location>
        <begin position="173"/>
        <end position="194"/>
    </location>
</feature>
<evidence type="ECO:0000259" key="8">
    <source>
        <dbReference type="Pfam" id="PF19053"/>
    </source>
</evidence>
<feature type="transmembrane region" description="Helical" evidence="7">
    <location>
        <begin position="377"/>
        <end position="396"/>
    </location>
</feature>
<protein>
    <submittedName>
        <fullName evidence="9">Type VII secretion integral membrane protein EccD</fullName>
    </submittedName>
</protein>
<keyword evidence="5 7" id="KW-1133">Transmembrane helix</keyword>
<sequence>MSDNSTAALCRLTVMAPEKSLELAVPCDIALADLLPAIVDQAGTDLYEKGVEAGGWVLQRLGQAPLDEELTLAALGLRDGDTLHLRPRDESLPDIHFDDLVEGLASGLRGRADSWRPRWSRLLMTALTLCALAAGLFAVVLPGPPGTRAACGAAVAVVLLAGAASASRALGDAGAGGALGIAAVPYLALAGALVPSGSGDSAEAGARLLAGGAAGAGCAVLALAAVGACAPLFVGAAVAAVLTAAGGAVLLLIDPSHEVAGALAEAAAPLVVTVVAAGAFLPSLAFRLSGLRLPLLPTNADELQEGIEPVPGQRVAERGAVADAYLTALCAALALVSACCLTALGRQTSWSAQALTAALSLLLLVHARSLGGGWQRLAVVVSGAYGAVLLAVLYALRMSPAQRPLLVGALVALAAVLAVAGWTVPGRRLVPYWGRAVDLTHTLLAICLIPLALEASGLLHYLRGLGG</sequence>
<evidence type="ECO:0000256" key="2">
    <source>
        <dbReference type="ARBA" id="ARBA00006162"/>
    </source>
</evidence>
<evidence type="ECO:0000256" key="6">
    <source>
        <dbReference type="ARBA" id="ARBA00023136"/>
    </source>
</evidence>